<organism evidence="1">
    <name type="scientific">mine drainage metagenome</name>
    <dbReference type="NCBI Taxonomy" id="410659"/>
    <lineage>
        <taxon>unclassified sequences</taxon>
        <taxon>metagenomes</taxon>
        <taxon>ecological metagenomes</taxon>
    </lineage>
</organism>
<accession>A0A1J5RTV0</accession>
<dbReference type="Pfam" id="PF13997">
    <property type="entry name" value="YqjK"/>
    <property type="match status" value="1"/>
</dbReference>
<gene>
    <name evidence="1" type="ORF">GALL_188510</name>
</gene>
<evidence type="ECO:0008006" key="2">
    <source>
        <dbReference type="Google" id="ProtNLM"/>
    </source>
</evidence>
<comment type="caution">
    <text evidence="1">The sequence shown here is derived from an EMBL/GenBank/DDBJ whole genome shotgun (WGS) entry which is preliminary data.</text>
</comment>
<protein>
    <recommendedName>
        <fullName evidence="2">YqjK-like protein</fullName>
    </recommendedName>
</protein>
<reference evidence="1" key="1">
    <citation type="submission" date="2016-10" db="EMBL/GenBank/DDBJ databases">
        <title>Sequence of Gallionella enrichment culture.</title>
        <authorList>
            <person name="Poehlein A."/>
            <person name="Muehling M."/>
            <person name="Daniel R."/>
        </authorList>
    </citation>
    <scope>NUCLEOTIDE SEQUENCE</scope>
</reference>
<dbReference type="AlphaFoldDB" id="A0A1J5RTV0"/>
<proteinExistence type="predicted"/>
<name>A0A1J5RTV0_9ZZZZ</name>
<dbReference type="InterPro" id="IPR025612">
    <property type="entry name" value="YqjK"/>
</dbReference>
<sequence length="96" mass="11006">MNEKLAQLAKRRQLLIEQAAAQRVALARNIEPLRTPLAMVDRGIRVARYVKRYPILALGASALFGVLRHTRAARWLRSGWTLFKSTRSLRDLLLKN</sequence>
<evidence type="ECO:0000313" key="1">
    <source>
        <dbReference type="EMBL" id="OIQ99114.1"/>
    </source>
</evidence>
<dbReference type="EMBL" id="MLJW01000110">
    <property type="protein sequence ID" value="OIQ99114.1"/>
    <property type="molecule type" value="Genomic_DNA"/>
</dbReference>